<dbReference type="EMBL" id="JAQNDK010000001">
    <property type="protein sequence ID" value="MDC0678310.1"/>
    <property type="molecule type" value="Genomic_DNA"/>
</dbReference>
<dbReference type="Proteomes" id="UP001217485">
    <property type="component" value="Unassembled WGS sequence"/>
</dbReference>
<evidence type="ECO:0000313" key="3">
    <source>
        <dbReference type="EMBL" id="MDC0678310.1"/>
    </source>
</evidence>
<gene>
    <name evidence="3" type="ORF">POL72_11245</name>
</gene>
<proteinExistence type="predicted"/>
<accession>A0ABT5BXI9</accession>
<feature type="transmembrane region" description="Helical" evidence="2">
    <location>
        <begin position="23"/>
        <end position="44"/>
    </location>
</feature>
<keyword evidence="1" id="KW-0175">Coiled coil</keyword>
<dbReference type="RefSeq" id="WP_272095106.1">
    <property type="nucleotide sequence ID" value="NZ_JAQNDK010000001.1"/>
</dbReference>
<protein>
    <recommendedName>
        <fullName evidence="5">Secreted protein</fullName>
    </recommendedName>
</protein>
<evidence type="ECO:0000313" key="4">
    <source>
        <dbReference type="Proteomes" id="UP001217485"/>
    </source>
</evidence>
<sequence length="238" mass="26513">MRHITAFSANVIEVVGTGMDPKILEMLFIAVSNGVALFIGAYLARRSADLSAERRAEHEERAELQRQRREALLERLALQRRALDDYARMIVRWSSVPSSGAPRTKEEDLAADQESIAMYAQMANAYGSRQFAEQAAATLHAVRAGRGNVQVFPFAVQIASACYQEMIRAISELEKEIGLPAPRSPARPFLPDEELAKEATRLFSRNVVERSGIDLGMVDQILERVRVNPSSEETDSPR</sequence>
<reference evidence="3 4" key="1">
    <citation type="submission" date="2023-01" db="EMBL/GenBank/DDBJ databases">
        <title>Minimal conservation of predation-associated metabolite biosynthetic gene clusters underscores biosynthetic potential of Myxococcota including descriptions for ten novel species: Archangium lansinium sp. nov., Myxococcus landrumus sp. nov., Nannocystis bai.</title>
        <authorList>
            <person name="Ahearne A."/>
            <person name="Stevens C."/>
            <person name="Dowd S."/>
        </authorList>
    </citation>
    <scope>NUCLEOTIDE SEQUENCE [LARGE SCALE GENOMIC DNA]</scope>
    <source>
        <strain evidence="3 4">WIWO2</strain>
    </source>
</reference>
<keyword evidence="2" id="KW-0812">Transmembrane</keyword>
<evidence type="ECO:0000256" key="2">
    <source>
        <dbReference type="SAM" id="Phobius"/>
    </source>
</evidence>
<keyword evidence="2" id="KW-1133">Transmembrane helix</keyword>
<comment type="caution">
    <text evidence="3">The sequence shown here is derived from an EMBL/GenBank/DDBJ whole genome shotgun (WGS) entry which is preliminary data.</text>
</comment>
<name>A0ABT5BXI9_9BACT</name>
<evidence type="ECO:0000256" key="1">
    <source>
        <dbReference type="SAM" id="Coils"/>
    </source>
</evidence>
<keyword evidence="2" id="KW-0472">Membrane</keyword>
<keyword evidence="4" id="KW-1185">Reference proteome</keyword>
<organism evidence="3 4">
    <name type="scientific">Sorangium atrum</name>
    <dbReference type="NCBI Taxonomy" id="2995308"/>
    <lineage>
        <taxon>Bacteria</taxon>
        <taxon>Pseudomonadati</taxon>
        <taxon>Myxococcota</taxon>
        <taxon>Polyangia</taxon>
        <taxon>Polyangiales</taxon>
        <taxon>Polyangiaceae</taxon>
        <taxon>Sorangium</taxon>
    </lineage>
</organism>
<feature type="coiled-coil region" evidence="1">
    <location>
        <begin position="47"/>
        <end position="81"/>
    </location>
</feature>
<evidence type="ECO:0008006" key="5">
    <source>
        <dbReference type="Google" id="ProtNLM"/>
    </source>
</evidence>